<dbReference type="RefSeq" id="WP_049747046.1">
    <property type="nucleotide sequence ID" value="NZ_CP012150.1"/>
</dbReference>
<evidence type="ECO:0000256" key="4">
    <source>
        <dbReference type="ARBA" id="ARBA00023033"/>
    </source>
</evidence>
<dbReference type="AlphaFoldDB" id="A0A0K0XB32"/>
<dbReference type="GO" id="GO:0008726">
    <property type="term" value="F:alkanesulfonate monooxygenase activity"/>
    <property type="evidence" value="ECO:0007669"/>
    <property type="project" value="TreeGrafter"/>
</dbReference>
<evidence type="ECO:0000256" key="1">
    <source>
        <dbReference type="ARBA" id="ARBA00022630"/>
    </source>
</evidence>
<evidence type="ECO:0000256" key="2">
    <source>
        <dbReference type="ARBA" id="ARBA00022643"/>
    </source>
</evidence>
<evidence type="ECO:0000313" key="6">
    <source>
        <dbReference type="EMBL" id="AKS34591.1"/>
    </source>
</evidence>
<dbReference type="Gene3D" id="3.20.20.30">
    <property type="entry name" value="Luciferase-like domain"/>
    <property type="match status" value="1"/>
</dbReference>
<name>A0A0K0XB32_MYCGD</name>
<dbReference type="InterPro" id="IPR011251">
    <property type="entry name" value="Luciferase-like_dom"/>
</dbReference>
<keyword evidence="3" id="KW-0560">Oxidoreductase</keyword>
<dbReference type="PANTHER" id="PTHR42847">
    <property type="entry name" value="ALKANESULFONATE MONOOXYGENASE"/>
    <property type="match status" value="1"/>
</dbReference>
<feature type="domain" description="Luciferase-like" evidence="5">
    <location>
        <begin position="13"/>
        <end position="200"/>
    </location>
</feature>
<gene>
    <name evidence="6" type="ORF">AFA91_24900</name>
</gene>
<keyword evidence="2" id="KW-0288">FMN</keyword>
<keyword evidence="1" id="KW-0285">Flavoprotein</keyword>
<dbReference type="PANTHER" id="PTHR42847:SF4">
    <property type="entry name" value="ALKANESULFONATE MONOOXYGENASE-RELATED"/>
    <property type="match status" value="1"/>
</dbReference>
<dbReference type="EMBL" id="CP012150">
    <property type="protein sequence ID" value="AKS34591.1"/>
    <property type="molecule type" value="Genomic_DNA"/>
</dbReference>
<organism evidence="6 7">
    <name type="scientific">Mycolicibacterium goodii</name>
    <name type="common">Mycobacterium goodii</name>
    <dbReference type="NCBI Taxonomy" id="134601"/>
    <lineage>
        <taxon>Bacteria</taxon>
        <taxon>Bacillati</taxon>
        <taxon>Actinomycetota</taxon>
        <taxon>Actinomycetes</taxon>
        <taxon>Mycobacteriales</taxon>
        <taxon>Mycobacteriaceae</taxon>
        <taxon>Mycolicibacterium</taxon>
    </lineage>
</organism>
<dbReference type="InterPro" id="IPR050172">
    <property type="entry name" value="SsuD_RutA_monooxygenase"/>
</dbReference>
<protein>
    <submittedName>
        <fullName evidence="6">NADP oxidoreductase</fullName>
    </submittedName>
</protein>
<dbReference type="Proteomes" id="UP000062255">
    <property type="component" value="Chromosome"/>
</dbReference>
<evidence type="ECO:0000256" key="3">
    <source>
        <dbReference type="ARBA" id="ARBA00023002"/>
    </source>
</evidence>
<sequence length="285" mass="31025">MTEWFLFLPQVRMQIGDVVERATVADAAGFDGIAFIDHLEAPGATHQGIWEAMTIATWVAARTERLRIGHLVLCDAFRHPAVLAKQAVTLSAASGGRFELGLGSGSWPQEFTRFGIDGGDDAAARVDRLERDLALLRDYWAADGERAQIPPPEYAIPLIIGGTGRRTMGLVRRYADWWNIPSHRLDRLPELLPSVGRARASLQQMVGFVGRDADAAAVTERSTRLFGHLGSGLVCGDAAALCDHFAGLAASGIERFYVWFADFAAPQTICEFAETVMQTAQKGTI</sequence>
<evidence type="ECO:0000313" key="7">
    <source>
        <dbReference type="Proteomes" id="UP000062255"/>
    </source>
</evidence>
<keyword evidence="4" id="KW-0503">Monooxygenase</keyword>
<proteinExistence type="predicted"/>
<dbReference type="STRING" id="134601.AFA91_24900"/>
<dbReference type="SUPFAM" id="SSF51679">
    <property type="entry name" value="Bacterial luciferase-like"/>
    <property type="match status" value="1"/>
</dbReference>
<dbReference type="KEGG" id="mgo:AFA91_24900"/>
<dbReference type="OrthoDB" id="4029802at2"/>
<accession>A0A0K0XB32</accession>
<evidence type="ECO:0000259" key="5">
    <source>
        <dbReference type="Pfam" id="PF00296"/>
    </source>
</evidence>
<dbReference type="InterPro" id="IPR036661">
    <property type="entry name" value="Luciferase-like_sf"/>
</dbReference>
<reference evidence="6 7" key="1">
    <citation type="submission" date="2015-07" db="EMBL/GenBank/DDBJ databases">
        <title>Complete genome sequence of Mycobacterium goodii X7B, a facultative thermophilic biodesulfurizing bacterium.</title>
        <authorList>
            <person name="Yu B."/>
            <person name="Li F."/>
            <person name="Xu P."/>
        </authorList>
    </citation>
    <scope>NUCLEOTIDE SEQUENCE [LARGE SCALE GENOMIC DNA]</scope>
    <source>
        <strain evidence="6 7">X7B</strain>
    </source>
</reference>
<dbReference type="Pfam" id="PF00296">
    <property type="entry name" value="Bac_luciferase"/>
    <property type="match status" value="1"/>
</dbReference>
<dbReference type="GO" id="GO:0046306">
    <property type="term" value="P:alkanesulfonate catabolic process"/>
    <property type="evidence" value="ECO:0007669"/>
    <property type="project" value="TreeGrafter"/>
</dbReference>
<dbReference type="PATRIC" id="fig|134601.6.peg.5147"/>